<keyword evidence="1" id="KW-0472">Membrane</keyword>
<comment type="caution">
    <text evidence="2">The sequence shown here is derived from an EMBL/GenBank/DDBJ whole genome shotgun (WGS) entry which is preliminary data.</text>
</comment>
<proteinExistence type="predicted"/>
<evidence type="ECO:0000313" key="2">
    <source>
        <dbReference type="EMBL" id="TXB65357.1"/>
    </source>
</evidence>
<feature type="transmembrane region" description="Helical" evidence="1">
    <location>
        <begin position="6"/>
        <end position="29"/>
    </location>
</feature>
<dbReference type="RefSeq" id="WP_147100318.1">
    <property type="nucleotide sequence ID" value="NZ_VOOS01000003.1"/>
</dbReference>
<name>A0A5C6RT82_9FLAO</name>
<dbReference type="AlphaFoldDB" id="A0A5C6RT82"/>
<protein>
    <submittedName>
        <fullName evidence="2">DUF4834 family protein</fullName>
    </submittedName>
</protein>
<accession>A0A5C6RT82</accession>
<organism evidence="2 3">
    <name type="scientific">Vicingus serpentipes</name>
    <dbReference type="NCBI Taxonomy" id="1926625"/>
    <lineage>
        <taxon>Bacteria</taxon>
        <taxon>Pseudomonadati</taxon>
        <taxon>Bacteroidota</taxon>
        <taxon>Flavobacteriia</taxon>
        <taxon>Flavobacteriales</taxon>
        <taxon>Vicingaceae</taxon>
        <taxon>Vicingus</taxon>
    </lineage>
</organism>
<dbReference type="EMBL" id="VOOS01000003">
    <property type="protein sequence ID" value="TXB65357.1"/>
    <property type="molecule type" value="Genomic_DNA"/>
</dbReference>
<gene>
    <name evidence="2" type="ORF">FRY74_08010</name>
</gene>
<reference evidence="2 3" key="1">
    <citation type="submission" date="2019-08" db="EMBL/GenBank/DDBJ databases">
        <title>Genome of Vicingus serpentipes NCIMB 15042.</title>
        <authorList>
            <person name="Bowman J.P."/>
        </authorList>
    </citation>
    <scope>NUCLEOTIDE SEQUENCE [LARGE SCALE GENOMIC DNA]</scope>
    <source>
        <strain evidence="2 3">NCIMB 15042</strain>
    </source>
</reference>
<keyword evidence="1" id="KW-1133">Transmembrane helix</keyword>
<keyword evidence="3" id="KW-1185">Reference proteome</keyword>
<evidence type="ECO:0000256" key="1">
    <source>
        <dbReference type="SAM" id="Phobius"/>
    </source>
</evidence>
<sequence length="90" mass="10655">MQLLRTIAIIVIVYYGFKLLARYVFPFLLTRWVNKKMGQFQNQSQQQYRDAEQAKQFAKEHEGEVKIKTSKKTNSSTINDGEFVDYEEID</sequence>
<dbReference type="OrthoDB" id="1123055at2"/>
<evidence type="ECO:0000313" key="3">
    <source>
        <dbReference type="Proteomes" id="UP000321721"/>
    </source>
</evidence>
<dbReference type="Pfam" id="PF16118">
    <property type="entry name" value="DUF4834"/>
    <property type="match status" value="1"/>
</dbReference>
<keyword evidence="1" id="KW-0812">Transmembrane</keyword>
<dbReference type="InterPro" id="IPR032272">
    <property type="entry name" value="DUF4834"/>
</dbReference>
<dbReference type="Proteomes" id="UP000321721">
    <property type="component" value="Unassembled WGS sequence"/>
</dbReference>